<keyword evidence="2 8" id="KW-0349">Heme</keyword>
<feature type="transmembrane region" description="Helical" evidence="9">
    <location>
        <begin position="12"/>
        <end position="35"/>
    </location>
</feature>
<feature type="transmembrane region" description="Helical" evidence="9">
    <location>
        <begin position="142"/>
        <end position="169"/>
    </location>
</feature>
<evidence type="ECO:0000256" key="3">
    <source>
        <dbReference type="ARBA" id="ARBA00022692"/>
    </source>
</evidence>
<dbReference type="NCBIfam" id="TIGR02046">
    <property type="entry name" value="sdhC_b558_fam"/>
    <property type="match status" value="1"/>
</dbReference>
<keyword evidence="3 9" id="KW-0812">Transmembrane</keyword>
<evidence type="ECO:0000256" key="7">
    <source>
        <dbReference type="ARBA" id="ARBA00023136"/>
    </source>
</evidence>
<evidence type="ECO:0000256" key="5">
    <source>
        <dbReference type="ARBA" id="ARBA00022989"/>
    </source>
</evidence>
<feature type="binding site" description="axial binding residue" evidence="8">
    <location>
        <position position="70"/>
    </location>
    <ligand>
        <name>heme</name>
        <dbReference type="ChEBI" id="CHEBI:30413"/>
    </ligand>
    <ligandPart>
        <name>Fe</name>
        <dbReference type="ChEBI" id="CHEBI:18248"/>
    </ligandPart>
</feature>
<feature type="binding site" description="axial binding residue" evidence="8">
    <location>
        <position position="155"/>
    </location>
    <ligand>
        <name>heme</name>
        <dbReference type="ChEBI" id="CHEBI:30413"/>
    </ligand>
    <ligandPart>
        <name>Fe</name>
        <dbReference type="ChEBI" id="CHEBI:18248"/>
    </ligandPart>
</feature>
<dbReference type="OrthoDB" id="9789209at2"/>
<keyword evidence="6 8" id="KW-0408">Iron</keyword>
<comment type="subcellular location">
    <subcellularLocation>
        <location evidence="1">Membrane</location>
    </subcellularLocation>
</comment>
<evidence type="ECO:0000256" key="6">
    <source>
        <dbReference type="ARBA" id="ARBA00023004"/>
    </source>
</evidence>
<dbReference type="EMBL" id="UGGP01000001">
    <property type="protein sequence ID" value="STO08769.1"/>
    <property type="molecule type" value="Genomic_DNA"/>
</dbReference>
<dbReference type="STRING" id="1397694.GCA_000702585_02635"/>
<dbReference type="PIRSF" id="PIRSF000170">
    <property type="entry name" value="Succ_dh_cyt_b558"/>
    <property type="match status" value="1"/>
</dbReference>
<sequence length="205" mass="23524">MASRRDYFSRKVHSLLGVIPIGLFLIVHLSVNYYIVDGVESFNKAAKFMESLPYLYFLEVTVIALPMIFHGVYGVYYAFLGSINSNRYSYARNWMYILQRFTGVFLVIFIAWHVWETRLAKMRGVEVNAEMMQNIVDNPLMLIFYIVGILSATFHFANGLWSFAITWGITQSPRSQRFMSYVSGAVFLALSFVGLRSILTFAGIL</sequence>
<gene>
    <name evidence="10" type="primary">sdhC</name>
    <name evidence="10" type="ORF">NCTC13163_02147</name>
</gene>
<dbReference type="InterPro" id="IPR034804">
    <property type="entry name" value="SQR/QFR_C/D"/>
</dbReference>
<evidence type="ECO:0000313" key="10">
    <source>
        <dbReference type="EMBL" id="STO08769.1"/>
    </source>
</evidence>
<dbReference type="InterPro" id="IPR000701">
    <property type="entry name" value="SuccDH_FuR_B_TM-su"/>
</dbReference>
<feature type="transmembrane region" description="Helical" evidence="9">
    <location>
        <begin position="181"/>
        <end position="204"/>
    </location>
</feature>
<feature type="binding site" description="axial binding residue" evidence="8">
    <location>
        <position position="113"/>
    </location>
    <ligand>
        <name>heme</name>
        <dbReference type="ChEBI" id="CHEBI:30413"/>
    </ligand>
    <ligandPart>
        <name>Fe</name>
        <dbReference type="ChEBI" id="CHEBI:18248"/>
    </ligandPart>
</feature>
<evidence type="ECO:0000256" key="4">
    <source>
        <dbReference type="ARBA" id="ARBA00022723"/>
    </source>
</evidence>
<keyword evidence="4 8" id="KW-0479">Metal-binding</keyword>
<keyword evidence="7 9" id="KW-0472">Membrane</keyword>
<dbReference type="InterPro" id="IPR011138">
    <property type="entry name" value="Cytochrome_b-558"/>
</dbReference>
<dbReference type="RefSeq" id="WP_024369822.1">
    <property type="nucleotide sequence ID" value="NZ_UGGP01000001.1"/>
</dbReference>
<evidence type="ECO:0000256" key="8">
    <source>
        <dbReference type="PIRSR" id="PIRSR000170-1"/>
    </source>
</evidence>
<evidence type="ECO:0000256" key="9">
    <source>
        <dbReference type="SAM" id="Phobius"/>
    </source>
</evidence>
<evidence type="ECO:0000313" key="11">
    <source>
        <dbReference type="Proteomes" id="UP000254060"/>
    </source>
</evidence>
<organism evidence="10 11">
    <name type="scientific">Exiguobacterium aurantiacum</name>
    <dbReference type="NCBI Taxonomy" id="33987"/>
    <lineage>
        <taxon>Bacteria</taxon>
        <taxon>Bacillati</taxon>
        <taxon>Bacillota</taxon>
        <taxon>Bacilli</taxon>
        <taxon>Bacillales</taxon>
        <taxon>Bacillales Family XII. Incertae Sedis</taxon>
        <taxon>Exiguobacterium</taxon>
    </lineage>
</organism>
<dbReference type="AlphaFoldDB" id="A0A377FVE5"/>
<dbReference type="GO" id="GO:0016020">
    <property type="term" value="C:membrane"/>
    <property type="evidence" value="ECO:0007669"/>
    <property type="project" value="UniProtKB-SubCell"/>
</dbReference>
<feature type="binding site" description="axial binding residue" evidence="8">
    <location>
        <position position="28"/>
    </location>
    <ligand>
        <name>heme</name>
        <dbReference type="ChEBI" id="CHEBI:30413"/>
    </ligand>
    <ligandPart>
        <name>Fe</name>
        <dbReference type="ChEBI" id="CHEBI:18248"/>
    </ligandPart>
</feature>
<feature type="transmembrane region" description="Helical" evidence="9">
    <location>
        <begin position="55"/>
        <end position="76"/>
    </location>
</feature>
<dbReference type="Pfam" id="PF01127">
    <property type="entry name" value="Sdh_cyt"/>
    <property type="match status" value="1"/>
</dbReference>
<name>A0A377FVE5_9BACL</name>
<dbReference type="Gene3D" id="1.20.1300.10">
    <property type="entry name" value="Fumarate reductase/succinate dehydrogenase, transmembrane subunit"/>
    <property type="match status" value="1"/>
</dbReference>
<keyword evidence="5 9" id="KW-1133">Transmembrane helix</keyword>
<dbReference type="Proteomes" id="UP000254060">
    <property type="component" value="Unassembled WGS sequence"/>
</dbReference>
<proteinExistence type="predicted"/>
<accession>A0A377FVE5</accession>
<evidence type="ECO:0000256" key="1">
    <source>
        <dbReference type="ARBA" id="ARBA00004370"/>
    </source>
</evidence>
<dbReference type="GO" id="GO:0046872">
    <property type="term" value="F:metal ion binding"/>
    <property type="evidence" value="ECO:0007669"/>
    <property type="project" value="UniProtKB-KW"/>
</dbReference>
<dbReference type="InterPro" id="IPR016002">
    <property type="entry name" value="Succ_DH_cyt_b558_Firmicute"/>
</dbReference>
<protein>
    <submittedName>
        <fullName evidence="10">Succinate dehydrogenase cytochrome b558 subunit</fullName>
    </submittedName>
</protein>
<dbReference type="SUPFAM" id="SSF81343">
    <property type="entry name" value="Fumarate reductase respiratory complex transmembrane subunits"/>
    <property type="match status" value="1"/>
</dbReference>
<dbReference type="CDD" id="cd03497">
    <property type="entry name" value="SQR_TypeB_1_TM"/>
    <property type="match status" value="1"/>
</dbReference>
<reference evidence="10 11" key="1">
    <citation type="submission" date="2018-06" db="EMBL/GenBank/DDBJ databases">
        <authorList>
            <consortium name="Pathogen Informatics"/>
            <person name="Doyle S."/>
        </authorList>
    </citation>
    <scope>NUCLEOTIDE SEQUENCE [LARGE SCALE GENOMIC DNA]</scope>
    <source>
        <strain evidence="10 11">NCTC13163</strain>
    </source>
</reference>
<evidence type="ECO:0000256" key="2">
    <source>
        <dbReference type="ARBA" id="ARBA00022617"/>
    </source>
</evidence>
<feature type="transmembrane region" description="Helical" evidence="9">
    <location>
        <begin position="97"/>
        <end position="115"/>
    </location>
</feature>